<accession>A0AAN8FF33</accession>
<reference evidence="2 3" key="1">
    <citation type="submission" date="2022-12" db="EMBL/GenBank/DDBJ databases">
        <title>Genomic features and morphological characterization of a novel Knufia sp. strain isolated from spacecraft assembly facility.</title>
        <authorList>
            <person name="Teixeira M."/>
            <person name="Chander A.M."/>
            <person name="Stajich J.E."/>
            <person name="Venkateswaran K."/>
        </authorList>
    </citation>
    <scope>NUCLEOTIDE SEQUENCE [LARGE SCALE GENOMIC DNA]</scope>
    <source>
        <strain evidence="2 3">FJI-L2-BK-P2</strain>
    </source>
</reference>
<organism evidence="2 3">
    <name type="scientific">Knufia fluminis</name>
    <dbReference type="NCBI Taxonomy" id="191047"/>
    <lineage>
        <taxon>Eukaryota</taxon>
        <taxon>Fungi</taxon>
        <taxon>Dikarya</taxon>
        <taxon>Ascomycota</taxon>
        <taxon>Pezizomycotina</taxon>
        <taxon>Eurotiomycetes</taxon>
        <taxon>Chaetothyriomycetidae</taxon>
        <taxon>Chaetothyriales</taxon>
        <taxon>Trichomeriaceae</taxon>
        <taxon>Knufia</taxon>
    </lineage>
</organism>
<gene>
    <name evidence="2" type="ORF">OHC33_001668</name>
</gene>
<name>A0AAN8FF33_9EURO</name>
<sequence length="577" mass="65819">MSSHQEALTLIHMSSVQYIHRSVAEFLLSASPSHVRVAENESLRQQAVTSVALAILMRRLLGSQCVQSWSYSTVSALLCIIRTLPALRAFDVLLRIESEAGSFFQKLSSGVRRTCPWSHAFFQYHIAYHVFYSFGLGDTYLDVPGLAAADGCLEFLEHYENSLPKRWSPYYKGYLLLCASNGLSEEWNLPREAADMLCARKAQVVNWLVKHDADLLTPQLRLRSRFADVSIMVRPPVVQCWLFVLELLKEHSHHLIHFRAVLEELMQRINRHMGNDSQTYVWCIGKDPWTCECEFPLVLDGDVYSIVFVMHSTLEALMKGAWKTLHSCGSEPLLSENFAGAVFDSVSDVIVRRRDSVRSHDPEGRPGDYILLQPAKLRDAQLMSMLRNTFRDLVQNGHAQSRALVECEQKARGCIESAIERDLPTGRDLLANQGIRYFYDLDDLVTEYSLSEDDPLSMYVFSPSHPQLAGEPDNVEDVLLVPPDMFTFVTGNEWYEFGMLREWHQRRRRGLITYERQLAAMEEYEHRNELTPSYLASASLDRSLGVAGDCNSPQQKQNKNEELEVEEEALKADEDQA</sequence>
<keyword evidence="3" id="KW-1185">Reference proteome</keyword>
<evidence type="ECO:0000313" key="2">
    <source>
        <dbReference type="EMBL" id="KAK5957296.1"/>
    </source>
</evidence>
<comment type="caution">
    <text evidence="2">The sequence shown here is derived from an EMBL/GenBank/DDBJ whole genome shotgun (WGS) entry which is preliminary data.</text>
</comment>
<evidence type="ECO:0000313" key="3">
    <source>
        <dbReference type="Proteomes" id="UP001316803"/>
    </source>
</evidence>
<dbReference type="AlphaFoldDB" id="A0AAN8FF33"/>
<protein>
    <submittedName>
        <fullName evidence="2">Uncharacterized protein</fullName>
    </submittedName>
</protein>
<dbReference type="Proteomes" id="UP001316803">
    <property type="component" value="Unassembled WGS sequence"/>
</dbReference>
<proteinExistence type="predicted"/>
<feature type="region of interest" description="Disordered" evidence="1">
    <location>
        <begin position="545"/>
        <end position="577"/>
    </location>
</feature>
<evidence type="ECO:0000256" key="1">
    <source>
        <dbReference type="SAM" id="MobiDB-lite"/>
    </source>
</evidence>
<feature type="compositionally biased region" description="Basic and acidic residues" evidence="1">
    <location>
        <begin position="558"/>
        <end position="577"/>
    </location>
</feature>
<dbReference type="EMBL" id="JAKLMC020000003">
    <property type="protein sequence ID" value="KAK5957296.1"/>
    <property type="molecule type" value="Genomic_DNA"/>
</dbReference>